<gene>
    <name evidence="1" type="ORF">ACH5RR_017401</name>
</gene>
<sequence>MDLMLLYFGEAFDLVGSKMLHGKKISATTCLARKDISIVMPYTRSGNGYKWDTSFKHAGSVVRALFVGQVGWIIQTDGTRCKIRYELQVAGFVVEISSVDKAGCWVLGFQKPPGRCVLATLAWVGLLENICGKVVDSYNGKEFHRLAVGLMPTPVTEWPRRASRVLGRIAGGPQLIKKSVEF</sequence>
<name>A0ABD2ZIG5_9GENT</name>
<dbReference type="EMBL" id="JBJUIK010000008">
    <property type="protein sequence ID" value="KAL3519252.1"/>
    <property type="molecule type" value="Genomic_DNA"/>
</dbReference>
<protein>
    <submittedName>
        <fullName evidence="1">Uncharacterized protein</fullName>
    </submittedName>
</protein>
<comment type="caution">
    <text evidence="1">The sequence shown here is derived from an EMBL/GenBank/DDBJ whole genome shotgun (WGS) entry which is preliminary data.</text>
</comment>
<dbReference type="Proteomes" id="UP001630127">
    <property type="component" value="Unassembled WGS sequence"/>
</dbReference>
<keyword evidence="2" id="KW-1185">Reference proteome</keyword>
<evidence type="ECO:0000313" key="2">
    <source>
        <dbReference type="Proteomes" id="UP001630127"/>
    </source>
</evidence>
<dbReference type="AlphaFoldDB" id="A0ABD2ZIG5"/>
<reference evidence="1 2" key="1">
    <citation type="submission" date="2024-11" db="EMBL/GenBank/DDBJ databases">
        <title>A near-complete genome assembly of Cinchona calisaya.</title>
        <authorList>
            <person name="Lian D.C."/>
            <person name="Zhao X.W."/>
            <person name="Wei L."/>
        </authorList>
    </citation>
    <scope>NUCLEOTIDE SEQUENCE [LARGE SCALE GENOMIC DNA]</scope>
    <source>
        <tissue evidence="1">Nenye</tissue>
    </source>
</reference>
<evidence type="ECO:0000313" key="1">
    <source>
        <dbReference type="EMBL" id="KAL3519252.1"/>
    </source>
</evidence>
<proteinExistence type="predicted"/>
<accession>A0ABD2ZIG5</accession>
<organism evidence="1 2">
    <name type="scientific">Cinchona calisaya</name>
    <dbReference type="NCBI Taxonomy" id="153742"/>
    <lineage>
        <taxon>Eukaryota</taxon>
        <taxon>Viridiplantae</taxon>
        <taxon>Streptophyta</taxon>
        <taxon>Embryophyta</taxon>
        <taxon>Tracheophyta</taxon>
        <taxon>Spermatophyta</taxon>
        <taxon>Magnoliopsida</taxon>
        <taxon>eudicotyledons</taxon>
        <taxon>Gunneridae</taxon>
        <taxon>Pentapetalae</taxon>
        <taxon>asterids</taxon>
        <taxon>lamiids</taxon>
        <taxon>Gentianales</taxon>
        <taxon>Rubiaceae</taxon>
        <taxon>Cinchonoideae</taxon>
        <taxon>Cinchoneae</taxon>
        <taxon>Cinchona</taxon>
    </lineage>
</organism>